<evidence type="ECO:0000256" key="1">
    <source>
        <dbReference type="SAM" id="MobiDB-lite"/>
    </source>
</evidence>
<evidence type="ECO:0000313" key="3">
    <source>
        <dbReference type="Proteomes" id="UP000823927"/>
    </source>
</evidence>
<evidence type="ECO:0008006" key="4">
    <source>
        <dbReference type="Google" id="ProtNLM"/>
    </source>
</evidence>
<comment type="caution">
    <text evidence="2">The sequence shown here is derived from an EMBL/GenBank/DDBJ whole genome shotgun (WGS) entry which is preliminary data.</text>
</comment>
<proteinExistence type="predicted"/>
<feature type="region of interest" description="Disordered" evidence="1">
    <location>
        <begin position="267"/>
        <end position="291"/>
    </location>
</feature>
<dbReference type="PANTHER" id="PTHR34611:SF2">
    <property type="entry name" value="INACTIVE RECOMBINATION-PROMOTING NUCLEASE-LIKE PROTEIN RPNE-RELATED"/>
    <property type="match status" value="1"/>
</dbReference>
<evidence type="ECO:0000313" key="2">
    <source>
        <dbReference type="EMBL" id="HIS47176.1"/>
    </source>
</evidence>
<protein>
    <recommendedName>
        <fullName evidence="4">Transposase</fullName>
    </recommendedName>
</protein>
<dbReference type="EMBL" id="DVIT01000025">
    <property type="protein sequence ID" value="HIS47176.1"/>
    <property type="molecule type" value="Genomic_DNA"/>
</dbReference>
<reference evidence="2" key="1">
    <citation type="submission" date="2020-10" db="EMBL/GenBank/DDBJ databases">
        <authorList>
            <person name="Gilroy R."/>
        </authorList>
    </citation>
    <scope>NUCLEOTIDE SEQUENCE</scope>
    <source>
        <strain evidence="2">CHK178-757</strain>
    </source>
</reference>
<sequence length="332" mass="38529">MSHEQDTLLKNFWKDNERFADLFNGILFNGQKILNPEFLTEADSDVSEVVTSKEKKTVYKRNRDVVKKMYMGAEFIILGLENQAHIHYAMPLRNMGYDFMNYTKEYNALKRKNRKLKEPTMTRDEFLSGIFKSDRLHPVFTLVIYYGEHPWDGPLSLMEMMTPVPPELLNCFNDYRLNLVQVIDEHPGVFSHPDVAAVFDLIRMIYKKDKKAIQKKYNGLEIDREVFDVVKSITALDLNTAPDSQRGKVKMWTALKEWQQESYESGKQAGYESGKQAGYESGKQAGYESGEKAARRQMITQMLKNQWDAETIHEATKVPLEEITVIQSELQL</sequence>
<dbReference type="AlphaFoldDB" id="A0A9D1JQF7"/>
<dbReference type="PANTHER" id="PTHR34611">
    <property type="match status" value="1"/>
</dbReference>
<organism evidence="2 3">
    <name type="scientific">Candidatus Scybalocola faecigallinarum</name>
    <dbReference type="NCBI Taxonomy" id="2840941"/>
    <lineage>
        <taxon>Bacteria</taxon>
        <taxon>Bacillati</taxon>
        <taxon>Bacillota</taxon>
        <taxon>Clostridia</taxon>
        <taxon>Lachnospirales</taxon>
        <taxon>Lachnospiraceae</taxon>
        <taxon>Lachnospiraceae incertae sedis</taxon>
        <taxon>Candidatus Scybalocola (ex Gilroy et al. 2021)</taxon>
    </lineage>
</organism>
<dbReference type="GO" id="GO:0006310">
    <property type="term" value="P:DNA recombination"/>
    <property type="evidence" value="ECO:0007669"/>
    <property type="project" value="TreeGrafter"/>
</dbReference>
<reference evidence="2" key="2">
    <citation type="journal article" date="2021" name="PeerJ">
        <title>Extensive microbial diversity within the chicken gut microbiome revealed by metagenomics and culture.</title>
        <authorList>
            <person name="Gilroy R."/>
            <person name="Ravi A."/>
            <person name="Getino M."/>
            <person name="Pursley I."/>
            <person name="Horton D.L."/>
            <person name="Alikhan N.F."/>
            <person name="Baker D."/>
            <person name="Gharbi K."/>
            <person name="Hall N."/>
            <person name="Watson M."/>
            <person name="Adriaenssens E.M."/>
            <person name="Foster-Nyarko E."/>
            <person name="Jarju S."/>
            <person name="Secka A."/>
            <person name="Antonio M."/>
            <person name="Oren A."/>
            <person name="Chaudhuri R.R."/>
            <person name="La Ragione R."/>
            <person name="Hildebrand F."/>
            <person name="Pallen M.J."/>
        </authorList>
    </citation>
    <scope>NUCLEOTIDE SEQUENCE</scope>
    <source>
        <strain evidence="2">CHK178-757</strain>
    </source>
</reference>
<name>A0A9D1JQF7_9FIRM</name>
<gene>
    <name evidence="2" type="ORF">IAB46_06400</name>
</gene>
<dbReference type="InterPro" id="IPR051699">
    <property type="entry name" value="Rpn/YhgA-like_nuclease"/>
</dbReference>
<accession>A0A9D1JQF7</accession>
<dbReference type="Proteomes" id="UP000823927">
    <property type="component" value="Unassembled WGS sequence"/>
</dbReference>
<dbReference type="GO" id="GO:1990238">
    <property type="term" value="F:double-stranded DNA endonuclease activity"/>
    <property type="evidence" value="ECO:0007669"/>
    <property type="project" value="TreeGrafter"/>
</dbReference>